<proteinExistence type="predicted"/>
<keyword evidence="1" id="KW-0812">Transmembrane</keyword>
<dbReference type="EMBL" id="BTRK01000006">
    <property type="protein sequence ID" value="GMR61900.1"/>
    <property type="molecule type" value="Genomic_DNA"/>
</dbReference>
<evidence type="ECO:0000313" key="3">
    <source>
        <dbReference type="Proteomes" id="UP001328107"/>
    </source>
</evidence>
<dbReference type="AlphaFoldDB" id="A0AAN5DGW5"/>
<keyword evidence="1" id="KW-0472">Membrane</keyword>
<keyword evidence="3" id="KW-1185">Reference proteome</keyword>
<dbReference type="Proteomes" id="UP001328107">
    <property type="component" value="Unassembled WGS sequence"/>
</dbReference>
<evidence type="ECO:0000313" key="2">
    <source>
        <dbReference type="EMBL" id="GMR61900.1"/>
    </source>
</evidence>
<gene>
    <name evidence="2" type="ORF">PMAYCL1PPCAC_32095</name>
</gene>
<organism evidence="2 3">
    <name type="scientific">Pristionchus mayeri</name>
    <dbReference type="NCBI Taxonomy" id="1317129"/>
    <lineage>
        <taxon>Eukaryota</taxon>
        <taxon>Metazoa</taxon>
        <taxon>Ecdysozoa</taxon>
        <taxon>Nematoda</taxon>
        <taxon>Chromadorea</taxon>
        <taxon>Rhabditida</taxon>
        <taxon>Rhabditina</taxon>
        <taxon>Diplogasteromorpha</taxon>
        <taxon>Diplogasteroidea</taxon>
        <taxon>Neodiplogasteridae</taxon>
        <taxon>Pristionchus</taxon>
    </lineage>
</organism>
<accession>A0AAN5DGW5</accession>
<keyword evidence="1" id="KW-1133">Transmembrane helix</keyword>
<comment type="caution">
    <text evidence="2">The sequence shown here is derived from an EMBL/GenBank/DDBJ whole genome shotgun (WGS) entry which is preliminary data.</text>
</comment>
<reference evidence="3" key="1">
    <citation type="submission" date="2022-10" db="EMBL/GenBank/DDBJ databases">
        <title>Genome assembly of Pristionchus species.</title>
        <authorList>
            <person name="Yoshida K."/>
            <person name="Sommer R.J."/>
        </authorList>
    </citation>
    <scope>NUCLEOTIDE SEQUENCE [LARGE SCALE GENOMIC DNA]</scope>
    <source>
        <strain evidence="3">RS5460</strain>
    </source>
</reference>
<protein>
    <submittedName>
        <fullName evidence="2">Uncharacterized protein</fullName>
    </submittedName>
</protein>
<evidence type="ECO:0000256" key="1">
    <source>
        <dbReference type="SAM" id="Phobius"/>
    </source>
</evidence>
<sequence>MSFYTPKFAFQIVHLLIAVSYSVSMAVWSLLADEHNKGKLDHKINFFLTIHAIVSSLVVGQILVWTCAWFKKEKELVINPDEKRKSSSAKFTDPVFCIELESPPAQLSLDTTLPIQSDCAANSVISPN</sequence>
<feature type="transmembrane region" description="Helical" evidence="1">
    <location>
        <begin position="44"/>
        <end position="70"/>
    </location>
</feature>
<feature type="transmembrane region" description="Helical" evidence="1">
    <location>
        <begin position="12"/>
        <end position="32"/>
    </location>
</feature>
<name>A0AAN5DGW5_9BILA</name>